<evidence type="ECO:0000259" key="4">
    <source>
        <dbReference type="PROSITE" id="PS50987"/>
    </source>
</evidence>
<dbReference type="Proteomes" id="UP000178114">
    <property type="component" value="Unassembled WGS sequence"/>
</dbReference>
<dbReference type="CDD" id="cd00090">
    <property type="entry name" value="HTH_ARSR"/>
    <property type="match status" value="1"/>
</dbReference>
<dbReference type="SUPFAM" id="SSF46785">
    <property type="entry name" value="Winged helix' DNA-binding domain"/>
    <property type="match status" value="1"/>
</dbReference>
<protein>
    <recommendedName>
        <fullName evidence="4">HTH arsR-type domain-containing protein</fullName>
    </recommendedName>
</protein>
<evidence type="ECO:0000256" key="3">
    <source>
        <dbReference type="ARBA" id="ARBA00023163"/>
    </source>
</evidence>
<dbReference type="Pfam" id="PF01022">
    <property type="entry name" value="HTH_5"/>
    <property type="match status" value="1"/>
</dbReference>
<reference evidence="5 6" key="1">
    <citation type="journal article" date="2016" name="Nat. Commun.">
        <title>Thousands of microbial genomes shed light on interconnected biogeochemical processes in an aquifer system.</title>
        <authorList>
            <person name="Anantharaman K."/>
            <person name="Brown C.T."/>
            <person name="Hug L.A."/>
            <person name="Sharon I."/>
            <person name="Castelle C.J."/>
            <person name="Probst A.J."/>
            <person name="Thomas B.C."/>
            <person name="Singh A."/>
            <person name="Wilkins M.J."/>
            <person name="Karaoz U."/>
            <person name="Brodie E.L."/>
            <person name="Williams K.H."/>
            <person name="Hubbard S.S."/>
            <person name="Banfield J.F."/>
        </authorList>
    </citation>
    <scope>NUCLEOTIDE SEQUENCE [LARGE SCALE GENOMIC DNA]</scope>
</reference>
<name>A0A1F5X007_9BACT</name>
<keyword evidence="1" id="KW-0805">Transcription regulation</keyword>
<keyword evidence="3" id="KW-0804">Transcription</keyword>
<proteinExistence type="predicted"/>
<dbReference type="PROSITE" id="PS50987">
    <property type="entry name" value="HTH_ARSR_2"/>
    <property type="match status" value="1"/>
</dbReference>
<dbReference type="GO" id="GO:0003700">
    <property type="term" value="F:DNA-binding transcription factor activity"/>
    <property type="evidence" value="ECO:0007669"/>
    <property type="project" value="InterPro"/>
</dbReference>
<dbReference type="PANTHER" id="PTHR43132:SF2">
    <property type="entry name" value="ARSENICAL RESISTANCE OPERON REPRESSOR ARSR-RELATED"/>
    <property type="match status" value="1"/>
</dbReference>
<keyword evidence="2" id="KW-0238">DNA-binding</keyword>
<dbReference type="InterPro" id="IPR051011">
    <property type="entry name" value="Metal_resp_trans_reg"/>
</dbReference>
<dbReference type="NCBIfam" id="NF033788">
    <property type="entry name" value="HTH_metalloreg"/>
    <property type="match status" value="1"/>
</dbReference>
<evidence type="ECO:0000313" key="6">
    <source>
        <dbReference type="Proteomes" id="UP000178114"/>
    </source>
</evidence>
<comment type="caution">
    <text evidence="5">The sequence shown here is derived from an EMBL/GenBank/DDBJ whole genome shotgun (WGS) entry which is preliminary data.</text>
</comment>
<dbReference type="AlphaFoldDB" id="A0A1F5X007"/>
<feature type="domain" description="HTH arsR-type" evidence="4">
    <location>
        <begin position="2"/>
        <end position="92"/>
    </location>
</feature>
<dbReference type="InterPro" id="IPR001845">
    <property type="entry name" value="HTH_ArsR_DNA-bd_dom"/>
</dbReference>
<dbReference type="InterPro" id="IPR036388">
    <property type="entry name" value="WH-like_DNA-bd_sf"/>
</dbReference>
<dbReference type="STRING" id="1798351.A2930_02020"/>
<evidence type="ECO:0000256" key="2">
    <source>
        <dbReference type="ARBA" id="ARBA00023125"/>
    </source>
</evidence>
<accession>A0A1F5X007</accession>
<dbReference type="InterPro" id="IPR036390">
    <property type="entry name" value="WH_DNA-bd_sf"/>
</dbReference>
<dbReference type="PRINTS" id="PR00778">
    <property type="entry name" value="HTHARSR"/>
</dbReference>
<dbReference type="PANTHER" id="PTHR43132">
    <property type="entry name" value="ARSENICAL RESISTANCE OPERON REPRESSOR ARSR-RELATED"/>
    <property type="match status" value="1"/>
</dbReference>
<dbReference type="SMART" id="SM00418">
    <property type="entry name" value="HTH_ARSR"/>
    <property type="match status" value="1"/>
</dbReference>
<sequence>MRNSKDLKPLERTLKALANKRRLAILEFLKKVEEAPVGDIAEEINLSFKATSKHLSILFSADIVEREQRSLQMWYSISTAQPAASKTIVQFL</sequence>
<gene>
    <name evidence="5" type="ORF">A2930_02020</name>
</gene>
<dbReference type="GO" id="GO:0003677">
    <property type="term" value="F:DNA binding"/>
    <property type="evidence" value="ECO:0007669"/>
    <property type="project" value="UniProtKB-KW"/>
</dbReference>
<evidence type="ECO:0000256" key="1">
    <source>
        <dbReference type="ARBA" id="ARBA00023015"/>
    </source>
</evidence>
<dbReference type="InterPro" id="IPR011991">
    <property type="entry name" value="ArsR-like_HTH"/>
</dbReference>
<evidence type="ECO:0000313" key="5">
    <source>
        <dbReference type="EMBL" id="OGF81220.1"/>
    </source>
</evidence>
<dbReference type="Gene3D" id="1.10.10.10">
    <property type="entry name" value="Winged helix-like DNA-binding domain superfamily/Winged helix DNA-binding domain"/>
    <property type="match status" value="1"/>
</dbReference>
<dbReference type="EMBL" id="MFID01000014">
    <property type="protein sequence ID" value="OGF81220.1"/>
    <property type="molecule type" value="Genomic_DNA"/>
</dbReference>
<organism evidence="5 6">
    <name type="scientific">Candidatus Giovannonibacteria bacterium RIFCSPLOWO2_01_FULL_45_34</name>
    <dbReference type="NCBI Taxonomy" id="1798351"/>
    <lineage>
        <taxon>Bacteria</taxon>
        <taxon>Candidatus Giovannoniibacteriota</taxon>
    </lineage>
</organism>